<name>A0A397TP71_9GLOM</name>
<keyword evidence="2" id="KW-1185">Reference proteome</keyword>
<dbReference type="OrthoDB" id="2472768at2759"/>
<sequence>MIKTNNSISTSKGNHFSSVKKDSRSLSVKKLLLANGLKVKILEFHDEYSIFEVSFQNFIRYLIIWDVEISNVKGYQHLQQITSDKKFKNEWIIVGNSLINENRKDRLELFVEQTGEEIKQMYFSEYEIIDYLKQMFFDDYYSKLKGITKHYQKVMFVNFMIGKTKAFDNFAIKSNFEEFHDCIKFYNELMPLTYWGVMN</sequence>
<dbReference type="EMBL" id="QKWP01005858">
    <property type="protein sequence ID" value="RIA99980.1"/>
    <property type="molecule type" value="Genomic_DNA"/>
</dbReference>
<proteinExistence type="predicted"/>
<comment type="caution">
    <text evidence="1">The sequence shown here is derived from an EMBL/GenBank/DDBJ whole genome shotgun (WGS) entry which is preliminary data.</text>
</comment>
<evidence type="ECO:0000313" key="2">
    <source>
        <dbReference type="Proteomes" id="UP000266673"/>
    </source>
</evidence>
<accession>A0A397TP71</accession>
<evidence type="ECO:0000313" key="1">
    <source>
        <dbReference type="EMBL" id="RIA99980.1"/>
    </source>
</evidence>
<gene>
    <name evidence="1" type="ORF">C2G38_2236225</name>
</gene>
<protein>
    <submittedName>
        <fullName evidence="1">Uncharacterized protein</fullName>
    </submittedName>
</protein>
<dbReference type="AlphaFoldDB" id="A0A397TP71"/>
<organism evidence="1 2">
    <name type="scientific">Gigaspora rosea</name>
    <dbReference type="NCBI Taxonomy" id="44941"/>
    <lineage>
        <taxon>Eukaryota</taxon>
        <taxon>Fungi</taxon>
        <taxon>Fungi incertae sedis</taxon>
        <taxon>Mucoromycota</taxon>
        <taxon>Glomeromycotina</taxon>
        <taxon>Glomeromycetes</taxon>
        <taxon>Diversisporales</taxon>
        <taxon>Gigasporaceae</taxon>
        <taxon>Gigaspora</taxon>
    </lineage>
</organism>
<dbReference type="Proteomes" id="UP000266673">
    <property type="component" value="Unassembled WGS sequence"/>
</dbReference>
<reference evidence="1 2" key="1">
    <citation type="submission" date="2018-06" db="EMBL/GenBank/DDBJ databases">
        <title>Comparative genomics reveals the genomic features of Rhizophagus irregularis, R. cerebriforme, R. diaphanum and Gigaspora rosea, and their symbiotic lifestyle signature.</title>
        <authorList>
            <person name="Morin E."/>
            <person name="San Clemente H."/>
            <person name="Chen E.C.H."/>
            <person name="De La Providencia I."/>
            <person name="Hainaut M."/>
            <person name="Kuo A."/>
            <person name="Kohler A."/>
            <person name="Murat C."/>
            <person name="Tang N."/>
            <person name="Roy S."/>
            <person name="Loubradou J."/>
            <person name="Henrissat B."/>
            <person name="Grigoriev I.V."/>
            <person name="Corradi N."/>
            <person name="Roux C."/>
            <person name="Martin F.M."/>
        </authorList>
    </citation>
    <scope>NUCLEOTIDE SEQUENCE [LARGE SCALE GENOMIC DNA]</scope>
    <source>
        <strain evidence="1 2">DAOM 194757</strain>
    </source>
</reference>